<keyword evidence="2" id="KW-1185">Reference proteome</keyword>
<dbReference type="RefSeq" id="XP_016239943.1">
    <property type="nucleotide sequence ID" value="XM_016374667.1"/>
</dbReference>
<dbReference type="AlphaFoldDB" id="A0A0D2A4F7"/>
<evidence type="ECO:0000313" key="1">
    <source>
        <dbReference type="EMBL" id="KIW19727.1"/>
    </source>
</evidence>
<proteinExistence type="predicted"/>
<reference evidence="1 2" key="1">
    <citation type="submission" date="2015-01" db="EMBL/GenBank/DDBJ databases">
        <title>The Genome Sequence of Exophiala spinifera CBS89968.</title>
        <authorList>
            <consortium name="The Broad Institute Genomics Platform"/>
            <person name="Cuomo C."/>
            <person name="de Hoog S."/>
            <person name="Gorbushina A."/>
            <person name="Stielow B."/>
            <person name="Teixiera M."/>
            <person name="Abouelleil A."/>
            <person name="Chapman S.B."/>
            <person name="Priest M."/>
            <person name="Young S.K."/>
            <person name="Wortman J."/>
            <person name="Nusbaum C."/>
            <person name="Birren B."/>
        </authorList>
    </citation>
    <scope>NUCLEOTIDE SEQUENCE [LARGE SCALE GENOMIC DNA]</scope>
    <source>
        <strain evidence="1 2">CBS 89968</strain>
    </source>
</reference>
<gene>
    <name evidence="1" type="ORF">PV08_00301</name>
</gene>
<dbReference type="HOGENOM" id="CLU_1796491_0_0_1"/>
<sequence>MFDCDFKTLQTSVDWHTDCRECKANDSEAALLKCVFEITEDKTSLLPWAGSGDVMNNKERINWQALRRMIALNDQLVETGHKAANELQLCLDAVAAGLREEQEEAMIKKGLQHLISLAKGPCKWLLKARVSSEDVWLITEDTIA</sequence>
<organism evidence="1 2">
    <name type="scientific">Exophiala spinifera</name>
    <dbReference type="NCBI Taxonomy" id="91928"/>
    <lineage>
        <taxon>Eukaryota</taxon>
        <taxon>Fungi</taxon>
        <taxon>Dikarya</taxon>
        <taxon>Ascomycota</taxon>
        <taxon>Pezizomycotina</taxon>
        <taxon>Eurotiomycetes</taxon>
        <taxon>Chaetothyriomycetidae</taxon>
        <taxon>Chaetothyriales</taxon>
        <taxon>Herpotrichiellaceae</taxon>
        <taxon>Exophiala</taxon>
    </lineage>
</organism>
<evidence type="ECO:0000313" key="2">
    <source>
        <dbReference type="Proteomes" id="UP000053328"/>
    </source>
</evidence>
<dbReference type="Proteomes" id="UP000053328">
    <property type="component" value="Unassembled WGS sequence"/>
</dbReference>
<name>A0A0D2A4F7_9EURO</name>
<dbReference type="GeneID" id="27327384"/>
<dbReference type="EMBL" id="KN847492">
    <property type="protein sequence ID" value="KIW19727.1"/>
    <property type="molecule type" value="Genomic_DNA"/>
</dbReference>
<protein>
    <submittedName>
        <fullName evidence="1">Uncharacterized protein</fullName>
    </submittedName>
</protein>
<dbReference type="VEuPathDB" id="FungiDB:PV08_00301"/>
<accession>A0A0D2A4F7</accession>